<reference evidence="2" key="1">
    <citation type="submission" date="2020-10" db="EMBL/GenBank/DDBJ databases">
        <authorList>
            <person name="Kikuchi T."/>
        </authorList>
    </citation>
    <scope>NUCLEOTIDE SEQUENCE</scope>
    <source>
        <strain evidence="2">NKZ352</strain>
    </source>
</reference>
<proteinExistence type="predicted"/>
<feature type="compositionally biased region" description="Low complexity" evidence="1">
    <location>
        <begin position="595"/>
        <end position="611"/>
    </location>
</feature>
<evidence type="ECO:0000313" key="2">
    <source>
        <dbReference type="EMBL" id="CAD6194672.1"/>
    </source>
</evidence>
<feature type="compositionally biased region" description="Acidic residues" evidence="1">
    <location>
        <begin position="612"/>
        <end position="621"/>
    </location>
</feature>
<evidence type="ECO:0000313" key="3">
    <source>
        <dbReference type="Proteomes" id="UP000835052"/>
    </source>
</evidence>
<protein>
    <recommendedName>
        <fullName evidence="4">RRM domain-containing protein</fullName>
    </recommendedName>
</protein>
<feature type="compositionally biased region" description="Basic residues" evidence="1">
    <location>
        <begin position="627"/>
        <end position="645"/>
    </location>
</feature>
<feature type="compositionally biased region" description="Basic and acidic residues" evidence="1">
    <location>
        <begin position="537"/>
        <end position="565"/>
    </location>
</feature>
<comment type="caution">
    <text evidence="2">The sequence shown here is derived from an EMBL/GenBank/DDBJ whole genome shotgun (WGS) entry which is preliminary data.</text>
</comment>
<keyword evidence="3" id="KW-1185">Reference proteome</keyword>
<dbReference type="EMBL" id="CAJGYM010000046">
    <property type="protein sequence ID" value="CAD6194672.1"/>
    <property type="molecule type" value="Genomic_DNA"/>
</dbReference>
<name>A0A8S1HI95_9PELO</name>
<feature type="region of interest" description="Disordered" evidence="1">
    <location>
        <begin position="537"/>
        <end position="652"/>
    </location>
</feature>
<feature type="compositionally biased region" description="Polar residues" evidence="1">
    <location>
        <begin position="1"/>
        <end position="10"/>
    </location>
</feature>
<organism evidence="2 3">
    <name type="scientific">Caenorhabditis auriculariae</name>
    <dbReference type="NCBI Taxonomy" id="2777116"/>
    <lineage>
        <taxon>Eukaryota</taxon>
        <taxon>Metazoa</taxon>
        <taxon>Ecdysozoa</taxon>
        <taxon>Nematoda</taxon>
        <taxon>Chromadorea</taxon>
        <taxon>Rhabditida</taxon>
        <taxon>Rhabditina</taxon>
        <taxon>Rhabditomorpha</taxon>
        <taxon>Rhabditoidea</taxon>
        <taxon>Rhabditidae</taxon>
        <taxon>Peloderinae</taxon>
        <taxon>Caenorhabditis</taxon>
    </lineage>
</organism>
<dbReference type="Proteomes" id="UP000835052">
    <property type="component" value="Unassembled WGS sequence"/>
</dbReference>
<gene>
    <name evidence="2" type="ORF">CAUJ_LOCUS10591</name>
</gene>
<feature type="compositionally biased region" description="Basic and acidic residues" evidence="1">
    <location>
        <begin position="574"/>
        <end position="586"/>
    </location>
</feature>
<accession>A0A8S1HI95</accession>
<feature type="region of interest" description="Disordered" evidence="1">
    <location>
        <begin position="1"/>
        <end position="57"/>
    </location>
</feature>
<feature type="compositionally biased region" description="Acidic residues" evidence="1">
    <location>
        <begin position="45"/>
        <end position="56"/>
    </location>
</feature>
<dbReference type="OrthoDB" id="5869979at2759"/>
<evidence type="ECO:0008006" key="4">
    <source>
        <dbReference type="Google" id="ProtNLM"/>
    </source>
</evidence>
<dbReference type="AlphaFoldDB" id="A0A8S1HI95"/>
<sequence length="723" mass="81999">MEAEESQGTADDNAGLERRESPSIEENEIVENGASSSYENHNGEVDDTGNPEDDDEISRKQRYLRLENLRFPGTWTQNALIMKFMNKCDHCTAHFSKPANSGEKHIKSVVVDLEFAKVEDAREAYASLRKAYVDGALVHVIVDPLFFKSSSPKPPNGLYFETAEDEEEKRRTVYILGLPATADRNLIEEVVGAEIEASRLIPLSNSEHLMQAQVVMKSENAASAARQDRDGFKIREDETQKPLKLFTTEEYIEMSESGNEAKSFAMASASENRVDEKSSSPEAAEKVNGAEILAPEITEDDVLEKLQQHIAEQRINWAEINEREELYTLCDAVSAQFQGLPDSLLKPVMLTSLQRHLAATETHWMRDHLETLIRMWKAEVMSEEFFDRRTIVRMETVDYKPVPFIENSATRNKGKSKGSRAGRVMLGVGAMLEQARKTILTEEGAFDIEEDDDGNFMIGGETLSFESWAKITKTKQTGVVRAGTPEVEPRGLSKKQQRLKRIVENMTEQEYKIWKKEQVAKRKGDLKMRVMQRARKEQENLEKAEKEKEEVVEGTSEEVKQKKELDEGEIDSEEERKIDAKASKEPKTKKRKHSSSGSSSDSSVSDWLSTSDSEDLDDDDIGDVKARERRNQRRKKEQRKKKYVAKKQTAQPTAITSAPWLKTTFEQRKAFVSLLPPAHKVAFATALSEIRQGNINVPQLQAAQAMNEMSTRFRSYFGPGWRI</sequence>
<evidence type="ECO:0000256" key="1">
    <source>
        <dbReference type="SAM" id="MobiDB-lite"/>
    </source>
</evidence>